<protein>
    <submittedName>
        <fullName evidence="3">Sialate O-acetylesterase</fullName>
    </submittedName>
</protein>
<comment type="caution">
    <text evidence="3">The sequence shown here is derived from an EMBL/GenBank/DDBJ whole genome shotgun (WGS) entry which is preliminary data.</text>
</comment>
<evidence type="ECO:0000256" key="1">
    <source>
        <dbReference type="SAM" id="SignalP"/>
    </source>
</evidence>
<evidence type="ECO:0000313" key="4">
    <source>
        <dbReference type="Proteomes" id="UP000441754"/>
    </source>
</evidence>
<feature type="domain" description="SGNH hydrolase-type esterase" evidence="2">
    <location>
        <begin position="64"/>
        <end position="222"/>
    </location>
</feature>
<gene>
    <name evidence="3" type="ORF">GJJ30_03955</name>
</gene>
<evidence type="ECO:0000259" key="2">
    <source>
        <dbReference type="Pfam" id="PF13472"/>
    </source>
</evidence>
<dbReference type="GO" id="GO:0004622">
    <property type="term" value="F:phosphatidylcholine lysophospholipase activity"/>
    <property type="evidence" value="ECO:0007669"/>
    <property type="project" value="TreeGrafter"/>
</dbReference>
<feature type="chain" id="PRO_5029884069" evidence="1">
    <location>
        <begin position="30"/>
        <end position="238"/>
    </location>
</feature>
<feature type="signal peptide" evidence="1">
    <location>
        <begin position="1"/>
        <end position="29"/>
    </location>
</feature>
<dbReference type="EMBL" id="WJXZ01000001">
    <property type="protein sequence ID" value="MRS60436.1"/>
    <property type="molecule type" value="Genomic_DNA"/>
</dbReference>
<keyword evidence="1" id="KW-0732">Signal</keyword>
<dbReference type="Proteomes" id="UP000441754">
    <property type="component" value="Unassembled WGS sequence"/>
</dbReference>
<sequence>MADPNHRRQQRRNLTFLILLLIRSFTTLAQEAKWDSTIRPDIYKARVDLFRSLPHSRKDVVFLGNSLTFWADWSDMLGDTRYKNRGIPGDMTFGVLERLDEVIQGKPAKVFILIGINDLARNVPDSLIVRNYRRMVRRIKTGSPATRIYFQTLLPTNDSFQKLKSHYNKEQHIQTLNSALKEMAAAGQFEVIDLHPHFVDETGKLKKEYTWDGVHLTLAGNQKWVEVLSNGGYVKVRR</sequence>
<dbReference type="RefSeq" id="WP_154173345.1">
    <property type="nucleotide sequence ID" value="NZ_WJXZ01000001.1"/>
</dbReference>
<name>A0A7K0EG65_9BACT</name>
<dbReference type="Gene3D" id="3.40.50.1110">
    <property type="entry name" value="SGNH hydrolase"/>
    <property type="match status" value="1"/>
</dbReference>
<dbReference type="PANTHER" id="PTHR30383:SF5">
    <property type="entry name" value="SGNH HYDROLASE-TYPE ESTERASE DOMAIN-CONTAINING PROTEIN"/>
    <property type="match status" value="1"/>
</dbReference>
<dbReference type="InterPro" id="IPR036514">
    <property type="entry name" value="SGNH_hydro_sf"/>
</dbReference>
<dbReference type="Pfam" id="PF13472">
    <property type="entry name" value="Lipase_GDSL_2"/>
    <property type="match status" value="1"/>
</dbReference>
<dbReference type="InterPro" id="IPR051532">
    <property type="entry name" value="Ester_Hydrolysis_Enzymes"/>
</dbReference>
<dbReference type="PANTHER" id="PTHR30383">
    <property type="entry name" value="THIOESTERASE 1/PROTEASE 1/LYSOPHOSPHOLIPASE L1"/>
    <property type="match status" value="1"/>
</dbReference>
<reference evidence="3 4" key="1">
    <citation type="journal article" date="2018" name="Antonie Van Leeuwenhoek">
        <title>Larkinella terrae sp. nov., isolated from soil on Jeju Island, South Korea.</title>
        <authorList>
            <person name="Ten L.N."/>
            <person name="Jeon J."/>
            <person name="Park S.J."/>
            <person name="Park S."/>
            <person name="Lee S.Y."/>
            <person name="Kim M.K."/>
            <person name="Jung H.Y."/>
        </authorList>
    </citation>
    <scope>NUCLEOTIDE SEQUENCE [LARGE SCALE GENOMIC DNA]</scope>
    <source>
        <strain evidence="3 4">KCTC 52001</strain>
    </source>
</reference>
<dbReference type="AlphaFoldDB" id="A0A7K0EG65"/>
<organism evidence="3 4">
    <name type="scientific">Larkinella terrae</name>
    <dbReference type="NCBI Taxonomy" id="2025311"/>
    <lineage>
        <taxon>Bacteria</taxon>
        <taxon>Pseudomonadati</taxon>
        <taxon>Bacteroidota</taxon>
        <taxon>Cytophagia</taxon>
        <taxon>Cytophagales</taxon>
        <taxon>Spirosomataceae</taxon>
        <taxon>Larkinella</taxon>
    </lineage>
</organism>
<dbReference type="SUPFAM" id="SSF52266">
    <property type="entry name" value="SGNH hydrolase"/>
    <property type="match status" value="1"/>
</dbReference>
<evidence type="ECO:0000313" key="3">
    <source>
        <dbReference type="EMBL" id="MRS60436.1"/>
    </source>
</evidence>
<keyword evidence="4" id="KW-1185">Reference proteome</keyword>
<accession>A0A7K0EG65</accession>
<dbReference type="InterPro" id="IPR013830">
    <property type="entry name" value="SGNH_hydro"/>
</dbReference>
<proteinExistence type="predicted"/>
<dbReference type="OrthoDB" id="9790057at2"/>